<evidence type="ECO:0000313" key="5">
    <source>
        <dbReference type="EMBL" id="CAE0052220.1"/>
    </source>
</evidence>
<dbReference type="InterPro" id="IPR023574">
    <property type="entry name" value="Ribosomal_uL4_dom_sf"/>
</dbReference>
<evidence type="ECO:0000256" key="3">
    <source>
        <dbReference type="ARBA" id="ARBA00023274"/>
    </source>
</evidence>
<dbReference type="Pfam" id="PF00573">
    <property type="entry name" value="Ribosomal_L4"/>
    <property type="match status" value="1"/>
</dbReference>
<proteinExistence type="inferred from homology"/>
<dbReference type="Gene3D" id="3.40.1370.10">
    <property type="match status" value="1"/>
</dbReference>
<dbReference type="GO" id="GO:0003735">
    <property type="term" value="F:structural constituent of ribosome"/>
    <property type="evidence" value="ECO:0007669"/>
    <property type="project" value="InterPro"/>
</dbReference>
<feature type="domain" description="Large ribosomal subunit protein uL4 C-terminal" evidence="4">
    <location>
        <begin position="273"/>
        <end position="330"/>
    </location>
</feature>
<dbReference type="GO" id="GO:1990904">
    <property type="term" value="C:ribonucleoprotein complex"/>
    <property type="evidence" value="ECO:0007669"/>
    <property type="project" value="UniProtKB-KW"/>
</dbReference>
<dbReference type="AlphaFoldDB" id="A0A7S3EH55"/>
<dbReference type="SUPFAM" id="SSF52166">
    <property type="entry name" value="Ribosomal protein L4"/>
    <property type="match status" value="1"/>
</dbReference>
<keyword evidence="3" id="KW-0687">Ribonucleoprotein</keyword>
<dbReference type="PANTHER" id="PTHR19431">
    <property type="entry name" value="60S RIBOSOMAL PROTEIN L4"/>
    <property type="match status" value="1"/>
</dbReference>
<dbReference type="FunFam" id="3.40.1370.10:FF:000002">
    <property type="entry name" value="60S ribosomal protein L4"/>
    <property type="match status" value="1"/>
</dbReference>
<dbReference type="InterPro" id="IPR002136">
    <property type="entry name" value="Ribosomal_uL4"/>
</dbReference>
<comment type="similarity">
    <text evidence="1">Belongs to the universal ribosomal protein uL4 family.</text>
</comment>
<dbReference type="GO" id="GO:0005840">
    <property type="term" value="C:ribosome"/>
    <property type="evidence" value="ECO:0007669"/>
    <property type="project" value="UniProtKB-KW"/>
</dbReference>
<dbReference type="EMBL" id="HBHW01026011">
    <property type="protein sequence ID" value="CAE0052220.1"/>
    <property type="molecule type" value="Transcribed_RNA"/>
</dbReference>
<keyword evidence="2" id="KW-0689">Ribosomal protein</keyword>
<evidence type="ECO:0000259" key="4">
    <source>
        <dbReference type="Pfam" id="PF14374"/>
    </source>
</evidence>
<organism evidence="5">
    <name type="scientific">Rhodosorus marinus</name>
    <dbReference type="NCBI Taxonomy" id="101924"/>
    <lineage>
        <taxon>Eukaryota</taxon>
        <taxon>Rhodophyta</taxon>
        <taxon>Stylonematophyceae</taxon>
        <taxon>Stylonematales</taxon>
        <taxon>Stylonemataceae</taxon>
        <taxon>Rhodosorus</taxon>
    </lineage>
</organism>
<dbReference type="GO" id="GO:0006412">
    <property type="term" value="P:translation"/>
    <property type="evidence" value="ECO:0007669"/>
    <property type="project" value="InterPro"/>
</dbReference>
<sequence>MAARSVVTVFSAEDGKECGNVSMPAVLSTPLRPDLVKLVHTGIAKNKRQAYAVSKMAGMQTSAESWGTGRAVSRIPRVPGGGTHRSGQGAFGNMCRGGHMFSPNKIWRKWHVKVGLKQRRHALASALAASAVQPLVESRGHEISEVPEVPLVISNDVQELQKTSKAAEVLKTLGALADVEKAKNSKKIRTGKGKMRNRRYVQKRGPLIVYGEDKGIVKAFRNLPGIELCCVDRLNLLQVAPGGHVGRFIVWTEDAFTKLNSLYGSLEEASSKKGFVLPRPTMAISDLTRIINSDEIQSALNPKKRQEIRLAPRKKNPLRNRALMMKLNPSIAK</sequence>
<reference evidence="5" key="1">
    <citation type="submission" date="2021-01" db="EMBL/GenBank/DDBJ databases">
        <authorList>
            <person name="Corre E."/>
            <person name="Pelletier E."/>
            <person name="Niang G."/>
            <person name="Scheremetjew M."/>
            <person name="Finn R."/>
            <person name="Kale V."/>
            <person name="Holt S."/>
            <person name="Cochrane G."/>
            <person name="Meng A."/>
            <person name="Brown T."/>
            <person name="Cohen L."/>
        </authorList>
    </citation>
    <scope>NUCLEOTIDE SEQUENCE</scope>
    <source>
        <strain evidence="5">CCMP 769</strain>
    </source>
</reference>
<accession>A0A7S3EH55</accession>
<name>A0A7S3EH55_9RHOD</name>
<protein>
    <recommendedName>
        <fullName evidence="4">Large ribosomal subunit protein uL4 C-terminal domain-containing protein</fullName>
    </recommendedName>
</protein>
<dbReference type="InterPro" id="IPR025755">
    <property type="entry name" value="Ribos_uL4_C_dom"/>
</dbReference>
<dbReference type="Pfam" id="PF14374">
    <property type="entry name" value="Ribos_L4_asso_C"/>
    <property type="match status" value="1"/>
</dbReference>
<evidence type="ECO:0000256" key="2">
    <source>
        <dbReference type="ARBA" id="ARBA00022980"/>
    </source>
</evidence>
<evidence type="ECO:0000256" key="1">
    <source>
        <dbReference type="ARBA" id="ARBA00010528"/>
    </source>
</evidence>
<dbReference type="InterPro" id="IPR045240">
    <property type="entry name" value="Ribosomal_uL4_euk/arch"/>
</dbReference>
<gene>
    <name evidence="5" type="ORF">RMAR00112_LOCUS20246</name>
</gene>